<evidence type="ECO:0008006" key="4">
    <source>
        <dbReference type="Google" id="ProtNLM"/>
    </source>
</evidence>
<dbReference type="AlphaFoldDB" id="A0A3R8WTZ9"/>
<feature type="signal peptide" evidence="1">
    <location>
        <begin position="1"/>
        <end position="23"/>
    </location>
</feature>
<evidence type="ECO:0000313" key="2">
    <source>
        <dbReference type="EMBL" id="RRQ86109.1"/>
    </source>
</evidence>
<reference evidence="2 3" key="1">
    <citation type="submission" date="2017-10" db="EMBL/GenBank/DDBJ databases">
        <title>Draft genome of actinobacteria isolated from guarana (Paullinia cupana (Mart.) Ducke.</title>
        <authorList>
            <person name="Siqueira K.A."/>
            <person name="Liotti R.G."/>
            <person name="Mendes T.A."/>
            <person name="Soares M.A."/>
        </authorList>
    </citation>
    <scope>NUCLEOTIDE SEQUENCE [LARGE SCALE GENOMIC DNA]</scope>
    <source>
        <strain evidence="2 3">199</strain>
    </source>
</reference>
<gene>
    <name evidence="2" type="ORF">CQW44_14290</name>
</gene>
<feature type="chain" id="PRO_5039077924" description="Peptidase inhibitor family I36" evidence="1">
    <location>
        <begin position="24"/>
        <end position="137"/>
    </location>
</feature>
<evidence type="ECO:0000313" key="3">
    <source>
        <dbReference type="Proteomes" id="UP000276379"/>
    </source>
</evidence>
<accession>A0A3R8WTZ9</accession>
<proteinExistence type="predicted"/>
<organism evidence="2 3">
    <name type="scientific">Streptomyces griseofuscus</name>
    <dbReference type="NCBI Taxonomy" id="146922"/>
    <lineage>
        <taxon>Bacteria</taxon>
        <taxon>Bacillati</taxon>
        <taxon>Actinomycetota</taxon>
        <taxon>Actinomycetes</taxon>
        <taxon>Kitasatosporales</taxon>
        <taxon>Streptomycetaceae</taxon>
        <taxon>Streptomyces</taxon>
    </lineage>
</organism>
<comment type="caution">
    <text evidence="2">The sequence shown here is derived from an EMBL/GenBank/DDBJ whole genome shotgun (WGS) entry which is preliminary data.</text>
</comment>
<name>A0A3R8WTZ9_9ACTN</name>
<dbReference type="EMBL" id="PDES01000006">
    <property type="protein sequence ID" value="RRQ86109.1"/>
    <property type="molecule type" value="Genomic_DNA"/>
</dbReference>
<dbReference type="RefSeq" id="WP_125213512.1">
    <property type="nucleotide sequence ID" value="NZ_PDES01000006.1"/>
</dbReference>
<keyword evidence="1" id="KW-0732">Signal</keyword>
<sequence>MQFRSKLAVVATAGLLASGLAFAGEAQAATGSPSANVSPKCSSSYGALRAYYLTGYSGPCEEFWATWHDTSGITFSNGVTVTGGQVWSAENDSWRNANMYSGAWGQGNLHIQYAGTSSNNLTGLGLLNSLSWTPDWN</sequence>
<keyword evidence="3" id="KW-1185">Reference proteome</keyword>
<protein>
    <recommendedName>
        <fullName evidence="4">Peptidase inhibitor family I36</fullName>
    </recommendedName>
</protein>
<evidence type="ECO:0000256" key="1">
    <source>
        <dbReference type="SAM" id="SignalP"/>
    </source>
</evidence>
<dbReference type="Proteomes" id="UP000276379">
    <property type="component" value="Unassembled WGS sequence"/>
</dbReference>